<dbReference type="PANTHER" id="PTHR24305">
    <property type="entry name" value="CYTOCHROME P450"/>
    <property type="match status" value="1"/>
</dbReference>
<comment type="caution">
    <text evidence="6">The sequence shown here is derived from an EMBL/GenBank/DDBJ whole genome shotgun (WGS) entry which is preliminary data.</text>
</comment>
<dbReference type="InterPro" id="IPR036396">
    <property type="entry name" value="Cyt_P450_sf"/>
</dbReference>
<name>A0AA39U2Y2_9PEZI</name>
<dbReference type="PANTHER" id="PTHR24305:SF168">
    <property type="entry name" value="P450, PUTATIVE (EUROFUNG)-RELATED"/>
    <property type="match status" value="1"/>
</dbReference>
<comment type="cofactor">
    <cofactor evidence="4">
        <name>heme</name>
        <dbReference type="ChEBI" id="CHEBI:30413"/>
    </cofactor>
</comment>
<dbReference type="GO" id="GO:0004497">
    <property type="term" value="F:monooxygenase activity"/>
    <property type="evidence" value="ECO:0007669"/>
    <property type="project" value="InterPro"/>
</dbReference>
<gene>
    <name evidence="6" type="ORF">B0T17DRAFT_122664</name>
</gene>
<sequence length="507" mass="57190">MFFSSTVRLDLAVIDRGITAISVAILTLAVWVIVSTLRQYYRLRHIPGPRIAGFSKWWLLRNEMSGRMPFACYDVTEKYGSIARIGPNELVTSEPDLMRQMLTVRTRYKRSKWYYAMRFDPSKDNVLSTIDDAKHTALRAKMAAGYSGKEVDNLEAKIDRNVMALVNLLETSYISKGKPFDFARKAQFYTLDTISDVAYGQAFGFLTHDTDLYDYIHILEKQMPNIMWTTVYPWAVDVLSSPIFKGLVPSHKDALGFGKVMGIIKKIVDSRFGPNKETHRDMLGSFITHGLTRDEAESETLMQILAGSDTTATTVRATFLHVITNPKVVRALVAELDGAGITTRPSTTVISDAEARALPYVQALIKEGLRIFPPVVGLMLKQVPEGGDSFNGVYLPAGTNVGYCAWGIMRRADIWGADAAEFRPERWLEAGGEKLREMEATVELVFSHGKWQCLGRNVAMMELNKVFVELLRRFDFVLVDPTKPWKSANVGIFTQSEFWVKGYKREE</sequence>
<dbReference type="SUPFAM" id="SSF48264">
    <property type="entry name" value="Cytochrome P450"/>
    <property type="match status" value="1"/>
</dbReference>
<evidence type="ECO:0000313" key="6">
    <source>
        <dbReference type="EMBL" id="KAK0609885.1"/>
    </source>
</evidence>
<protein>
    <submittedName>
        <fullName evidence="6">Pisatin demethylase</fullName>
    </submittedName>
</protein>
<keyword evidence="1 4" id="KW-0349">Heme</keyword>
<keyword evidence="5" id="KW-0812">Transmembrane</keyword>
<dbReference type="CDD" id="cd11060">
    <property type="entry name" value="CYP57A1-like"/>
    <property type="match status" value="1"/>
</dbReference>
<feature type="transmembrane region" description="Helical" evidence="5">
    <location>
        <begin position="20"/>
        <end position="41"/>
    </location>
</feature>
<proteinExistence type="predicted"/>
<evidence type="ECO:0000256" key="2">
    <source>
        <dbReference type="ARBA" id="ARBA00022723"/>
    </source>
</evidence>
<feature type="binding site" description="axial binding residue" evidence="4">
    <location>
        <position position="453"/>
    </location>
    <ligand>
        <name>heme</name>
        <dbReference type="ChEBI" id="CHEBI:30413"/>
    </ligand>
    <ligandPart>
        <name>Fe</name>
        <dbReference type="ChEBI" id="CHEBI:18248"/>
    </ligandPart>
</feature>
<evidence type="ECO:0000313" key="7">
    <source>
        <dbReference type="Proteomes" id="UP001174934"/>
    </source>
</evidence>
<keyword evidence="5" id="KW-0472">Membrane</keyword>
<dbReference type="PRINTS" id="PR00385">
    <property type="entry name" value="P450"/>
</dbReference>
<dbReference type="GO" id="GO:0016705">
    <property type="term" value="F:oxidoreductase activity, acting on paired donors, with incorporation or reduction of molecular oxygen"/>
    <property type="evidence" value="ECO:0007669"/>
    <property type="project" value="InterPro"/>
</dbReference>
<keyword evidence="2 4" id="KW-0479">Metal-binding</keyword>
<keyword evidence="3 4" id="KW-0408">Iron</keyword>
<dbReference type="GO" id="GO:0020037">
    <property type="term" value="F:heme binding"/>
    <property type="evidence" value="ECO:0007669"/>
    <property type="project" value="InterPro"/>
</dbReference>
<dbReference type="AlphaFoldDB" id="A0AA39U2Y2"/>
<dbReference type="Proteomes" id="UP001174934">
    <property type="component" value="Unassembled WGS sequence"/>
</dbReference>
<dbReference type="InterPro" id="IPR050121">
    <property type="entry name" value="Cytochrome_P450_monoxygenase"/>
</dbReference>
<dbReference type="InterPro" id="IPR002401">
    <property type="entry name" value="Cyt_P450_E_grp-I"/>
</dbReference>
<accession>A0AA39U2Y2</accession>
<evidence type="ECO:0000256" key="1">
    <source>
        <dbReference type="ARBA" id="ARBA00022617"/>
    </source>
</evidence>
<dbReference type="Gene3D" id="1.10.630.10">
    <property type="entry name" value="Cytochrome P450"/>
    <property type="match status" value="1"/>
</dbReference>
<organism evidence="6 7">
    <name type="scientific">Bombardia bombarda</name>
    <dbReference type="NCBI Taxonomy" id="252184"/>
    <lineage>
        <taxon>Eukaryota</taxon>
        <taxon>Fungi</taxon>
        <taxon>Dikarya</taxon>
        <taxon>Ascomycota</taxon>
        <taxon>Pezizomycotina</taxon>
        <taxon>Sordariomycetes</taxon>
        <taxon>Sordariomycetidae</taxon>
        <taxon>Sordariales</taxon>
        <taxon>Lasiosphaeriaceae</taxon>
        <taxon>Bombardia</taxon>
    </lineage>
</organism>
<evidence type="ECO:0000256" key="5">
    <source>
        <dbReference type="SAM" id="Phobius"/>
    </source>
</evidence>
<keyword evidence="5" id="KW-1133">Transmembrane helix</keyword>
<evidence type="ECO:0000256" key="3">
    <source>
        <dbReference type="ARBA" id="ARBA00023004"/>
    </source>
</evidence>
<keyword evidence="7" id="KW-1185">Reference proteome</keyword>
<reference evidence="6" key="1">
    <citation type="submission" date="2023-06" db="EMBL/GenBank/DDBJ databases">
        <title>Genome-scale phylogeny and comparative genomics of the fungal order Sordariales.</title>
        <authorList>
            <consortium name="Lawrence Berkeley National Laboratory"/>
            <person name="Hensen N."/>
            <person name="Bonometti L."/>
            <person name="Westerberg I."/>
            <person name="Brannstrom I.O."/>
            <person name="Guillou S."/>
            <person name="Cros-Aarteil S."/>
            <person name="Calhoun S."/>
            <person name="Haridas S."/>
            <person name="Kuo A."/>
            <person name="Mondo S."/>
            <person name="Pangilinan J."/>
            <person name="Riley R."/>
            <person name="LaButti K."/>
            <person name="Andreopoulos B."/>
            <person name="Lipzen A."/>
            <person name="Chen C."/>
            <person name="Yanf M."/>
            <person name="Daum C."/>
            <person name="Ng V."/>
            <person name="Clum A."/>
            <person name="Steindorff A."/>
            <person name="Ohm R."/>
            <person name="Martin F."/>
            <person name="Silar P."/>
            <person name="Natvig D."/>
            <person name="Lalanne C."/>
            <person name="Gautier V."/>
            <person name="Ament-velasquez S.L."/>
            <person name="Kruys A."/>
            <person name="Hutchinson M.I."/>
            <person name="Powell A.J."/>
            <person name="Barry K."/>
            <person name="Miller A.N."/>
            <person name="Grigoriev I.V."/>
            <person name="Debuchy R."/>
            <person name="Gladieux P."/>
            <person name="Thoren M.H."/>
            <person name="Johannesson H."/>
        </authorList>
    </citation>
    <scope>NUCLEOTIDE SEQUENCE</scope>
    <source>
        <strain evidence="6">SMH3391-2</strain>
    </source>
</reference>
<dbReference type="Pfam" id="PF00067">
    <property type="entry name" value="p450"/>
    <property type="match status" value="1"/>
</dbReference>
<evidence type="ECO:0000256" key="4">
    <source>
        <dbReference type="PIRSR" id="PIRSR602401-1"/>
    </source>
</evidence>
<dbReference type="PRINTS" id="PR00463">
    <property type="entry name" value="EP450I"/>
</dbReference>
<dbReference type="EMBL" id="JAULSR010000011">
    <property type="protein sequence ID" value="KAK0609885.1"/>
    <property type="molecule type" value="Genomic_DNA"/>
</dbReference>
<dbReference type="InterPro" id="IPR001128">
    <property type="entry name" value="Cyt_P450"/>
</dbReference>
<dbReference type="GO" id="GO:0005506">
    <property type="term" value="F:iron ion binding"/>
    <property type="evidence" value="ECO:0007669"/>
    <property type="project" value="InterPro"/>
</dbReference>